<evidence type="ECO:0000313" key="5">
    <source>
        <dbReference type="Proteomes" id="UP000051952"/>
    </source>
</evidence>
<dbReference type="InterPro" id="IPR008011">
    <property type="entry name" value="Complex1_LYR_dom"/>
</dbReference>
<dbReference type="OrthoDB" id="273010at2759"/>
<keyword evidence="5" id="KW-1185">Reference proteome</keyword>
<dbReference type="PANTHER" id="PTHR13675">
    <property type="entry name" value="LYR MOTIF-CONTAINING PROTEIN 2"/>
    <property type="match status" value="1"/>
</dbReference>
<evidence type="ECO:0000256" key="2">
    <source>
        <dbReference type="ARBA" id="ARBA00023128"/>
    </source>
</evidence>
<comment type="subcellular location">
    <subcellularLocation>
        <location evidence="1">Mitochondrion</location>
    </subcellularLocation>
</comment>
<organism evidence="4 5">
    <name type="scientific">Bodo saltans</name>
    <name type="common">Flagellated protozoan</name>
    <dbReference type="NCBI Taxonomy" id="75058"/>
    <lineage>
        <taxon>Eukaryota</taxon>
        <taxon>Discoba</taxon>
        <taxon>Euglenozoa</taxon>
        <taxon>Kinetoplastea</taxon>
        <taxon>Metakinetoplastina</taxon>
        <taxon>Eubodonida</taxon>
        <taxon>Bodonidae</taxon>
        <taxon>Bodo</taxon>
    </lineage>
</organism>
<dbReference type="PANTHER" id="PTHR13675:SF1">
    <property type="entry name" value="SUCCINATE DEHYDROGENASE ASSEMBLY FACTOR 1, MITOCHONDRIAL"/>
    <property type="match status" value="1"/>
</dbReference>
<sequence>MRLAPLSSASYVRAHSHHFEGENGEDHAFQSQQRVAGINADTIAALPTVALSSTPPKQGRHQTGRKRLSGIQQEVLVLYRNLLRETRKFEDAASRHNITTRIRDEFKEDAAIPRKLLAKIEWKLHYGRNKLEDIKSMRPNSRFRVMS</sequence>
<dbReference type="GO" id="GO:0034553">
    <property type="term" value="P:mitochondrial respiratory chain complex II assembly"/>
    <property type="evidence" value="ECO:0007669"/>
    <property type="project" value="TreeGrafter"/>
</dbReference>
<name>A0A0S4JNM0_BODSA</name>
<dbReference type="Pfam" id="PF05347">
    <property type="entry name" value="Complex1_LYR"/>
    <property type="match status" value="1"/>
</dbReference>
<feature type="domain" description="Complex 1 LYR protein" evidence="3">
    <location>
        <begin position="73"/>
        <end position="132"/>
    </location>
</feature>
<protein>
    <recommendedName>
        <fullName evidence="3">Complex 1 LYR protein domain-containing protein</fullName>
    </recommendedName>
</protein>
<evidence type="ECO:0000256" key="1">
    <source>
        <dbReference type="ARBA" id="ARBA00004173"/>
    </source>
</evidence>
<dbReference type="Proteomes" id="UP000051952">
    <property type="component" value="Unassembled WGS sequence"/>
</dbReference>
<keyword evidence="2" id="KW-0496">Mitochondrion</keyword>
<evidence type="ECO:0000313" key="4">
    <source>
        <dbReference type="EMBL" id="CUG91845.1"/>
    </source>
</evidence>
<proteinExistence type="predicted"/>
<accession>A0A0S4JNM0</accession>
<reference evidence="5" key="1">
    <citation type="submission" date="2015-09" db="EMBL/GenBank/DDBJ databases">
        <authorList>
            <consortium name="Pathogen Informatics"/>
        </authorList>
    </citation>
    <scope>NUCLEOTIDE SEQUENCE [LARGE SCALE GENOMIC DNA]</scope>
    <source>
        <strain evidence="5">Lake Konstanz</strain>
    </source>
</reference>
<dbReference type="VEuPathDB" id="TriTrypDB:BSAL_34425"/>
<evidence type="ECO:0000259" key="3">
    <source>
        <dbReference type="Pfam" id="PF05347"/>
    </source>
</evidence>
<gene>
    <name evidence="4" type="ORF">BSAL_34425</name>
</gene>
<dbReference type="AlphaFoldDB" id="A0A0S4JNM0"/>
<dbReference type="GO" id="GO:0005739">
    <property type="term" value="C:mitochondrion"/>
    <property type="evidence" value="ECO:0007669"/>
    <property type="project" value="UniProtKB-SubCell"/>
</dbReference>
<dbReference type="EMBL" id="CYKH01001975">
    <property type="protein sequence ID" value="CUG91845.1"/>
    <property type="molecule type" value="Genomic_DNA"/>
</dbReference>